<reference evidence="2 3" key="1">
    <citation type="submission" date="2016-05" db="EMBL/GenBank/DDBJ databases">
        <title>Complete genome sequence of Rathayibacter tritici NCPPB 1953.</title>
        <authorList>
            <person name="Park J."/>
            <person name="Lee H.-H."/>
            <person name="Lee S.-W."/>
            <person name="Seo Y.-S."/>
        </authorList>
    </citation>
    <scope>NUCLEOTIDE SEQUENCE [LARGE SCALE GENOMIC DNA]</scope>
    <source>
        <strain evidence="2 3">NCPPB 1953</strain>
    </source>
</reference>
<dbReference type="SMART" id="SM00347">
    <property type="entry name" value="HTH_MARR"/>
    <property type="match status" value="1"/>
</dbReference>
<dbReference type="OrthoDB" id="3237509at2"/>
<dbReference type="GO" id="GO:0006950">
    <property type="term" value="P:response to stress"/>
    <property type="evidence" value="ECO:0007669"/>
    <property type="project" value="TreeGrafter"/>
</dbReference>
<dbReference type="PROSITE" id="PS50995">
    <property type="entry name" value="HTH_MARR_2"/>
    <property type="match status" value="1"/>
</dbReference>
<feature type="domain" description="HTH marR-type" evidence="1">
    <location>
        <begin position="25"/>
        <end position="159"/>
    </location>
</feature>
<keyword evidence="3" id="KW-1185">Reference proteome</keyword>
<dbReference type="PANTHER" id="PTHR33164:SF104">
    <property type="entry name" value="TRANSCRIPTIONAL REGULATORY PROTEIN"/>
    <property type="match status" value="1"/>
</dbReference>
<accession>A0A160KUD8</accession>
<dbReference type="RefSeq" id="WP_068254685.1">
    <property type="nucleotide sequence ID" value="NZ_CP015515.1"/>
</dbReference>
<dbReference type="PRINTS" id="PR00598">
    <property type="entry name" value="HTHMARR"/>
</dbReference>
<dbReference type="GO" id="GO:0003700">
    <property type="term" value="F:DNA-binding transcription factor activity"/>
    <property type="evidence" value="ECO:0007669"/>
    <property type="project" value="InterPro"/>
</dbReference>
<proteinExistence type="predicted"/>
<dbReference type="InterPro" id="IPR036390">
    <property type="entry name" value="WH_DNA-bd_sf"/>
</dbReference>
<dbReference type="KEGG" id="rtn:A6122_2040"/>
<evidence type="ECO:0000259" key="1">
    <source>
        <dbReference type="PROSITE" id="PS50995"/>
    </source>
</evidence>
<dbReference type="PANTHER" id="PTHR33164">
    <property type="entry name" value="TRANSCRIPTIONAL REGULATOR, MARR FAMILY"/>
    <property type="match status" value="1"/>
</dbReference>
<dbReference type="STRING" id="33888.A6122_2040"/>
<dbReference type="InterPro" id="IPR039422">
    <property type="entry name" value="MarR/SlyA-like"/>
</dbReference>
<dbReference type="SUPFAM" id="SSF46785">
    <property type="entry name" value="Winged helix' DNA-binding domain"/>
    <property type="match status" value="1"/>
</dbReference>
<dbReference type="Pfam" id="PF01047">
    <property type="entry name" value="MarR"/>
    <property type="match status" value="1"/>
</dbReference>
<dbReference type="InterPro" id="IPR036388">
    <property type="entry name" value="WH-like_DNA-bd_sf"/>
</dbReference>
<dbReference type="PATRIC" id="fig|33888.3.peg.2253"/>
<dbReference type="Proteomes" id="UP000077071">
    <property type="component" value="Chromosome"/>
</dbReference>
<organism evidence="2 3">
    <name type="scientific">Rathayibacter tritici</name>
    <dbReference type="NCBI Taxonomy" id="33888"/>
    <lineage>
        <taxon>Bacteria</taxon>
        <taxon>Bacillati</taxon>
        <taxon>Actinomycetota</taxon>
        <taxon>Actinomycetes</taxon>
        <taxon>Micrococcales</taxon>
        <taxon>Microbacteriaceae</taxon>
        <taxon>Rathayibacter</taxon>
    </lineage>
</organism>
<protein>
    <submittedName>
        <fullName evidence="2">MarR family transcriptional regulator</fullName>
    </submittedName>
</protein>
<dbReference type="InterPro" id="IPR000835">
    <property type="entry name" value="HTH_MarR-typ"/>
</dbReference>
<sequence>MREDDDVDLVIDAWAGALPELDFAPLDVVSRLRRLSPRVQEVRRQSFAVSDLAPWEFELLSLLRQRGPGGMTPSALATHLALSSGNLASRVDRLGARGLVVREQNAADSRSKIVSLTPRGSKRVDEAMRNLVAAESEVLADLDAAQMSVLIECLRRISDTLDRLH</sequence>
<name>A0A160KUD8_9MICO</name>
<evidence type="ECO:0000313" key="2">
    <source>
        <dbReference type="EMBL" id="AND17164.1"/>
    </source>
</evidence>
<evidence type="ECO:0000313" key="3">
    <source>
        <dbReference type="Proteomes" id="UP000077071"/>
    </source>
</evidence>
<gene>
    <name evidence="2" type="ORF">A6122_2040</name>
</gene>
<dbReference type="AlphaFoldDB" id="A0A160KUD8"/>
<dbReference type="Gene3D" id="1.10.10.10">
    <property type="entry name" value="Winged helix-like DNA-binding domain superfamily/Winged helix DNA-binding domain"/>
    <property type="match status" value="1"/>
</dbReference>
<dbReference type="EMBL" id="CP015515">
    <property type="protein sequence ID" value="AND17164.1"/>
    <property type="molecule type" value="Genomic_DNA"/>
</dbReference>